<dbReference type="InParanoid" id="A0A4S2N1R1"/>
<evidence type="ECO:0000313" key="14">
    <source>
        <dbReference type="EMBL" id="TGZ83078.1"/>
    </source>
</evidence>
<dbReference type="InterPro" id="IPR007785">
    <property type="entry name" value="Anamorsin"/>
</dbReference>
<evidence type="ECO:0000256" key="7">
    <source>
        <dbReference type="ARBA" id="ARBA00023004"/>
    </source>
</evidence>
<comment type="cofactor">
    <cofactor evidence="1 10">
        <name>[4Fe-4S] cluster</name>
        <dbReference type="ChEBI" id="CHEBI:49883"/>
    </cofactor>
</comment>
<comment type="subcellular location">
    <subcellularLocation>
        <location evidence="10">Cytoplasm</location>
    </subcellularLocation>
    <subcellularLocation>
        <location evidence="10">Mitochondrion intermembrane space</location>
    </subcellularLocation>
</comment>
<dbReference type="Gene3D" id="3.40.50.11000">
    <property type="entry name" value="Fe-S cluster assembly protein Dre2, N-terminal domain"/>
    <property type="match status" value="1"/>
</dbReference>
<evidence type="ECO:0000256" key="4">
    <source>
        <dbReference type="ARBA" id="ARBA00022490"/>
    </source>
</evidence>
<dbReference type="InterPro" id="IPR046408">
    <property type="entry name" value="CIAPIN1"/>
</dbReference>
<dbReference type="GO" id="GO:0016226">
    <property type="term" value="P:iron-sulfur cluster assembly"/>
    <property type="evidence" value="ECO:0007669"/>
    <property type="project" value="UniProtKB-UniRule"/>
</dbReference>
<dbReference type="Proteomes" id="UP000298138">
    <property type="component" value="Unassembled WGS sequence"/>
</dbReference>
<comment type="caution">
    <text evidence="10">Lacks conserved residue(s) required for the propagation of feature annotation.</text>
</comment>
<evidence type="ECO:0000256" key="9">
    <source>
        <dbReference type="ARBA" id="ARBA00023128"/>
    </source>
</evidence>
<comment type="cofactor">
    <cofactor evidence="10">
        <name>[2Fe-2S] cluster</name>
        <dbReference type="ChEBI" id="CHEBI:190135"/>
    </cofactor>
</comment>
<feature type="binding site" evidence="10">
    <location>
        <position position="302"/>
    </location>
    <ligand>
        <name>[4Fe-4S] cluster</name>
        <dbReference type="ChEBI" id="CHEBI:49883"/>
    </ligand>
</feature>
<protein>
    <submittedName>
        <fullName evidence="14">DUF689-domain-containing protein</fullName>
    </submittedName>
</protein>
<dbReference type="AlphaFoldDB" id="A0A4S2N1R1"/>
<feature type="binding site" evidence="10">
    <location>
        <position position="310"/>
    </location>
    <ligand>
        <name>[4Fe-4S] cluster</name>
        <dbReference type="ChEBI" id="CHEBI:49883"/>
    </ligand>
</feature>
<keyword evidence="4 10" id="KW-0963">Cytoplasm</keyword>
<dbReference type="InterPro" id="IPR031838">
    <property type="entry name" value="Dre2_N"/>
</dbReference>
<feature type="region of interest" description="Fe-S binding site A" evidence="10">
    <location>
        <begin position="230"/>
        <end position="246"/>
    </location>
</feature>
<sequence>MAPPAVVLDNTPDFSPDATSTGPTTSTGPRTLLLCPPSASSNPTLLSTTLSTLPSTTDVHMLDRLSLNLVSLPTSTYETVLLLSSSSTPSTLSLGVLKQVAASMTPGARWRSTVDDEKWVEKQDKLQFLLAGFVVEKEGAEVVKPDFGAQAAVSLKPRKNAGAAVKAPVVVVPKPAAPVAPPAPAVGKGAGNEVGFINGDEEDDDDELIDEDELMADENLATPVQMPPECAPKPGKRRRACKDCTCGLKEQLEAEDKSKREEADKALAAVKAKAAAGVKLDADDLAEIDFTVEGKASSCGNCYLGDAFRCSGCPYIGLPAFKPGEQVTIDLDDQL</sequence>
<feature type="region of interest" description="Disordered" evidence="11">
    <location>
        <begin position="1"/>
        <end position="30"/>
    </location>
</feature>
<feature type="domain" description="Anamorsin C-terminal" evidence="12">
    <location>
        <begin position="225"/>
        <end position="329"/>
    </location>
</feature>
<evidence type="ECO:0000256" key="11">
    <source>
        <dbReference type="SAM" id="MobiDB-lite"/>
    </source>
</evidence>
<evidence type="ECO:0000256" key="2">
    <source>
        <dbReference type="ARBA" id="ARBA00008169"/>
    </source>
</evidence>
<evidence type="ECO:0000256" key="1">
    <source>
        <dbReference type="ARBA" id="ARBA00001966"/>
    </source>
</evidence>
<dbReference type="GO" id="GO:0051537">
    <property type="term" value="F:2 iron, 2 sulfur cluster binding"/>
    <property type="evidence" value="ECO:0007669"/>
    <property type="project" value="UniProtKB-UniRule"/>
</dbReference>
<feature type="short sequence motif" description="Cx2C motif 2" evidence="10">
    <location>
        <begin position="310"/>
        <end position="313"/>
    </location>
</feature>
<evidence type="ECO:0000256" key="6">
    <source>
        <dbReference type="ARBA" id="ARBA00022723"/>
    </source>
</evidence>
<feature type="region of interest" description="Fe-S binding site B" evidence="10">
    <location>
        <begin position="299"/>
        <end position="313"/>
    </location>
</feature>
<proteinExistence type="inferred from homology"/>
<dbReference type="HAMAP" id="MF_03115">
    <property type="entry name" value="Anamorsin"/>
    <property type="match status" value="1"/>
</dbReference>
<feature type="domain" description="Fe-S cluster assembly protein Dre2 N-terminal" evidence="13">
    <location>
        <begin position="30"/>
        <end position="156"/>
    </location>
</feature>
<accession>A0A4S2N1R1</accession>
<keyword evidence="3 10" id="KW-0004">4Fe-4S</keyword>
<evidence type="ECO:0000259" key="12">
    <source>
        <dbReference type="Pfam" id="PF05093"/>
    </source>
</evidence>
<keyword evidence="15" id="KW-1185">Reference proteome</keyword>
<keyword evidence="9 10" id="KW-0496">Mitochondrion</keyword>
<feature type="binding site" evidence="10">
    <location>
        <position position="244"/>
    </location>
    <ligand>
        <name>[2Fe-2S] cluster</name>
        <dbReference type="ChEBI" id="CHEBI:190135"/>
    </ligand>
</feature>
<comment type="similarity">
    <text evidence="2 10">Belongs to the anamorsin family.</text>
</comment>
<dbReference type="Pfam" id="PF16803">
    <property type="entry name" value="DRE2_N"/>
    <property type="match status" value="1"/>
</dbReference>
<feature type="binding site" evidence="10">
    <location>
        <position position="246"/>
    </location>
    <ligand>
        <name>[2Fe-2S] cluster</name>
        <dbReference type="ChEBI" id="CHEBI:190135"/>
    </ligand>
</feature>
<keyword evidence="6 10" id="KW-0479">Metal-binding</keyword>
<feature type="short sequence motif" description="Cx2C motif 1" evidence="10">
    <location>
        <begin position="299"/>
        <end position="302"/>
    </location>
</feature>
<evidence type="ECO:0000313" key="15">
    <source>
        <dbReference type="Proteomes" id="UP000298138"/>
    </source>
</evidence>
<dbReference type="GO" id="GO:0009055">
    <property type="term" value="F:electron transfer activity"/>
    <property type="evidence" value="ECO:0007669"/>
    <property type="project" value="UniProtKB-UniRule"/>
</dbReference>
<feature type="binding site" evidence="10">
    <location>
        <position position="230"/>
    </location>
    <ligand>
        <name>[2Fe-2S] cluster</name>
        <dbReference type="ChEBI" id="CHEBI:190135"/>
    </ligand>
</feature>
<keyword evidence="5 10" id="KW-0001">2Fe-2S</keyword>
<dbReference type="GO" id="GO:0005758">
    <property type="term" value="C:mitochondrial intermembrane space"/>
    <property type="evidence" value="ECO:0007669"/>
    <property type="project" value="UniProtKB-SubCell"/>
</dbReference>
<name>A0A4S2N1R1_9PEZI</name>
<dbReference type="PANTHER" id="PTHR13273:SF14">
    <property type="entry name" value="ANAMORSIN"/>
    <property type="match status" value="1"/>
</dbReference>
<feature type="binding site" evidence="10">
    <location>
        <position position="313"/>
    </location>
    <ligand>
        <name>[4Fe-4S] cluster</name>
        <dbReference type="ChEBI" id="CHEBI:49883"/>
    </ligand>
</feature>
<dbReference type="GO" id="GO:0046872">
    <property type="term" value="F:metal ion binding"/>
    <property type="evidence" value="ECO:0007669"/>
    <property type="project" value="UniProtKB-KW"/>
</dbReference>
<feature type="binding site" evidence="10">
    <location>
        <position position="241"/>
    </location>
    <ligand>
        <name>[2Fe-2S] cluster</name>
        <dbReference type="ChEBI" id="CHEBI:190135"/>
    </ligand>
</feature>
<reference evidence="14 15" key="1">
    <citation type="submission" date="2019-04" db="EMBL/GenBank/DDBJ databases">
        <title>Comparative genomics and transcriptomics to analyze fruiting body development in filamentous ascomycetes.</title>
        <authorList>
            <consortium name="DOE Joint Genome Institute"/>
            <person name="Lutkenhaus R."/>
            <person name="Traeger S."/>
            <person name="Breuer J."/>
            <person name="Kuo A."/>
            <person name="Lipzen A."/>
            <person name="Pangilinan J."/>
            <person name="Dilworth D."/>
            <person name="Sandor L."/>
            <person name="Poggeler S."/>
            <person name="Barry K."/>
            <person name="Grigoriev I.V."/>
            <person name="Nowrousian M."/>
        </authorList>
    </citation>
    <scope>NUCLEOTIDE SEQUENCE [LARGE SCALE GENOMIC DNA]</scope>
    <source>
        <strain evidence="14 15">CBS 389.68</strain>
    </source>
</reference>
<dbReference type="EMBL" id="ML220114">
    <property type="protein sequence ID" value="TGZ83078.1"/>
    <property type="molecule type" value="Genomic_DNA"/>
</dbReference>
<evidence type="ECO:0000259" key="13">
    <source>
        <dbReference type="Pfam" id="PF16803"/>
    </source>
</evidence>
<evidence type="ECO:0000256" key="8">
    <source>
        <dbReference type="ARBA" id="ARBA00023014"/>
    </source>
</evidence>
<evidence type="ECO:0000256" key="5">
    <source>
        <dbReference type="ARBA" id="ARBA00022714"/>
    </source>
</evidence>
<comment type="domain">
    <text evidence="10">The N-terminal domain has structural similarity with S-adenosyl-L-methionine-dependent methyltransferases, but does not bind S-adenosyl-L-methionine. It is required for correct assembly of the 2 Fe-S clusters.</text>
</comment>
<comment type="domain">
    <text evidence="10">The C-terminal domain binds 2 Fe-S clusters but is otherwise mostly in an intrinsically disordered conformation.</text>
</comment>
<evidence type="ECO:0000256" key="10">
    <source>
        <dbReference type="HAMAP-Rule" id="MF_03115"/>
    </source>
</evidence>
<evidence type="ECO:0000256" key="3">
    <source>
        <dbReference type="ARBA" id="ARBA00022485"/>
    </source>
</evidence>
<feature type="compositionally biased region" description="Low complexity" evidence="11">
    <location>
        <begin position="19"/>
        <end position="29"/>
    </location>
</feature>
<dbReference type="GO" id="GO:0051539">
    <property type="term" value="F:4 iron, 4 sulfur cluster binding"/>
    <property type="evidence" value="ECO:0007669"/>
    <property type="project" value="UniProtKB-KW"/>
</dbReference>
<feature type="binding site" evidence="10">
    <location>
        <position position="299"/>
    </location>
    <ligand>
        <name>[4Fe-4S] cluster</name>
        <dbReference type="ChEBI" id="CHEBI:49883"/>
    </ligand>
</feature>
<dbReference type="STRING" id="341454.A0A4S2N1R1"/>
<dbReference type="PANTHER" id="PTHR13273">
    <property type="entry name" value="ANAMORSIN"/>
    <property type="match status" value="1"/>
</dbReference>
<keyword evidence="7 10" id="KW-0408">Iron</keyword>
<comment type="domain">
    <text evidence="10">The twin Cx2C motifs are involved in the recognition by the mitochondrial MIA40-ERV1 disulfide relay system. The formation of 2 disulfide bonds in the Cx2C motifs through dithiol/disulfide exchange reactions effectively traps the protein in the mitochondrial intermembrane space.</text>
</comment>
<dbReference type="Pfam" id="PF05093">
    <property type="entry name" value="CIAPIN1"/>
    <property type="match status" value="1"/>
</dbReference>
<organism evidence="14 15">
    <name type="scientific">Ascodesmis nigricans</name>
    <dbReference type="NCBI Taxonomy" id="341454"/>
    <lineage>
        <taxon>Eukaryota</taxon>
        <taxon>Fungi</taxon>
        <taxon>Dikarya</taxon>
        <taxon>Ascomycota</taxon>
        <taxon>Pezizomycotina</taxon>
        <taxon>Pezizomycetes</taxon>
        <taxon>Pezizales</taxon>
        <taxon>Ascodesmidaceae</taxon>
        <taxon>Ascodesmis</taxon>
    </lineage>
</organism>
<gene>
    <name evidence="14" type="ORF">EX30DRAFT_339307</name>
</gene>
<dbReference type="OrthoDB" id="311633at2759"/>
<keyword evidence="8 10" id="KW-0411">Iron-sulfur</keyword>